<keyword evidence="2" id="KW-1185">Reference proteome</keyword>
<reference evidence="1 2" key="1">
    <citation type="journal article" date="2010" name="J. Bacteriol.">
        <title>Complete genome sequence of the aerobic facultative methanotroph Methylocella silvestris BL2.</title>
        <authorList>
            <person name="Chen Y."/>
            <person name="Crombie A."/>
            <person name="Rahman M.T."/>
            <person name="Dedysh S.N."/>
            <person name="Liesack W."/>
            <person name="Stott M.B."/>
            <person name="Alam M."/>
            <person name="Theisen A.R."/>
            <person name="Murrell J.C."/>
            <person name="Dunfield P.F."/>
        </authorList>
    </citation>
    <scope>NUCLEOTIDE SEQUENCE [LARGE SCALE GENOMIC DNA]</scope>
    <source>
        <strain evidence="2">DSM 15510 / CIP 108128 / LMG 27833 / NCIMB 13906 / BL2</strain>
    </source>
</reference>
<gene>
    <name evidence="1" type="ordered locus">Msil_2257</name>
</gene>
<dbReference type="AlphaFoldDB" id="B8ET53"/>
<evidence type="ECO:0000313" key="1">
    <source>
        <dbReference type="EMBL" id="ACK51191.1"/>
    </source>
</evidence>
<dbReference type="KEGG" id="msl:Msil_2257"/>
<protein>
    <submittedName>
        <fullName evidence="1">HpcH/HpaI aldolase</fullName>
    </submittedName>
</protein>
<proteinExistence type="predicted"/>
<dbReference type="Gene3D" id="3.20.20.60">
    <property type="entry name" value="Phosphoenolpyruvate-binding domains"/>
    <property type="match status" value="1"/>
</dbReference>
<dbReference type="Proteomes" id="UP000002257">
    <property type="component" value="Chromosome"/>
</dbReference>
<dbReference type="InterPro" id="IPR040442">
    <property type="entry name" value="Pyrv_kinase-like_dom_sf"/>
</dbReference>
<dbReference type="InterPro" id="IPR015813">
    <property type="entry name" value="Pyrv/PenolPyrv_kinase-like_dom"/>
</dbReference>
<accession>B8ET53</accession>
<name>B8ET53_METSB</name>
<dbReference type="SUPFAM" id="SSF51621">
    <property type="entry name" value="Phosphoenolpyruvate/pyruvate domain"/>
    <property type="match status" value="1"/>
</dbReference>
<evidence type="ECO:0000313" key="2">
    <source>
        <dbReference type="Proteomes" id="UP000002257"/>
    </source>
</evidence>
<dbReference type="HOGENOM" id="CLU_1254730_0_0_5"/>
<dbReference type="GO" id="GO:0003824">
    <property type="term" value="F:catalytic activity"/>
    <property type="evidence" value="ECO:0007669"/>
    <property type="project" value="InterPro"/>
</dbReference>
<organism evidence="1 2">
    <name type="scientific">Methylocella silvestris (strain DSM 15510 / CIP 108128 / LMG 27833 / NCIMB 13906 / BL2)</name>
    <dbReference type="NCBI Taxonomy" id="395965"/>
    <lineage>
        <taxon>Bacteria</taxon>
        <taxon>Pseudomonadati</taxon>
        <taxon>Pseudomonadota</taxon>
        <taxon>Alphaproteobacteria</taxon>
        <taxon>Hyphomicrobiales</taxon>
        <taxon>Beijerinckiaceae</taxon>
        <taxon>Methylocella</taxon>
    </lineage>
</organism>
<dbReference type="EMBL" id="CP001280">
    <property type="protein sequence ID" value="ACK51191.1"/>
    <property type="molecule type" value="Genomic_DNA"/>
</dbReference>
<sequence length="220" mass="22545">MDDAFRSGADALCFAAAGESAAALKKMASGIAMLRLRAAPPLIFTAIADLDDGAIEACLDAIAPLAPDGLTLQDCGNGRAVRRLGALLAVKEAEAGRPDGSTRIIAMAAGTAASISELGTFAQAGQRLIALAWDAERLAAGLGVDAYPDHANAPASAMALARNLLLFAARAANVMALDSLPPGADVECLRRRCLASRREGFNGGWTRDAKAVAILNDVFA</sequence>
<dbReference type="STRING" id="395965.Msil_2257"/>
<dbReference type="eggNOG" id="COG2301">
    <property type="taxonomic scope" value="Bacteria"/>
</dbReference>